<dbReference type="SUPFAM" id="SSF53756">
    <property type="entry name" value="UDP-Glycosyltransferase/glycogen phosphorylase"/>
    <property type="match status" value="1"/>
</dbReference>
<comment type="caution">
    <text evidence="5">The sequence shown here is derived from an EMBL/GenBank/DDBJ whole genome shotgun (WGS) entry which is preliminary data.</text>
</comment>
<dbReference type="EMBL" id="BAAAQN010000007">
    <property type="protein sequence ID" value="GAA2021519.1"/>
    <property type="molecule type" value="Genomic_DNA"/>
</dbReference>
<name>A0ABN2TV66_9ACTN</name>
<evidence type="ECO:0000313" key="6">
    <source>
        <dbReference type="Proteomes" id="UP001500751"/>
    </source>
</evidence>
<keyword evidence="2" id="KW-0808">Transferase</keyword>
<keyword evidence="6" id="KW-1185">Reference proteome</keyword>
<accession>A0ABN2TV66</accession>
<dbReference type="PANTHER" id="PTHR12526:SF572">
    <property type="entry name" value="BLL5144 PROTEIN"/>
    <property type="match status" value="1"/>
</dbReference>
<dbReference type="Pfam" id="PF13439">
    <property type="entry name" value="Glyco_transf_4"/>
    <property type="match status" value="1"/>
</dbReference>
<dbReference type="PANTHER" id="PTHR12526">
    <property type="entry name" value="GLYCOSYLTRANSFERASE"/>
    <property type="match status" value="1"/>
</dbReference>
<dbReference type="Pfam" id="PF00534">
    <property type="entry name" value="Glycos_transf_1"/>
    <property type="match status" value="1"/>
</dbReference>
<dbReference type="InterPro" id="IPR001296">
    <property type="entry name" value="Glyco_trans_1"/>
</dbReference>
<dbReference type="Gene3D" id="3.40.50.2000">
    <property type="entry name" value="Glycogen Phosphorylase B"/>
    <property type="match status" value="2"/>
</dbReference>
<feature type="domain" description="Glycosyl transferase family 1" evidence="3">
    <location>
        <begin position="186"/>
        <end position="353"/>
    </location>
</feature>
<protein>
    <submittedName>
        <fullName evidence="5">Glycosyltransferase</fullName>
    </submittedName>
</protein>
<keyword evidence="1" id="KW-0328">Glycosyltransferase</keyword>
<dbReference type="Proteomes" id="UP001500751">
    <property type="component" value="Unassembled WGS sequence"/>
</dbReference>
<dbReference type="InterPro" id="IPR028098">
    <property type="entry name" value="Glyco_trans_4-like_N"/>
</dbReference>
<reference evidence="5 6" key="1">
    <citation type="journal article" date="2019" name="Int. J. Syst. Evol. Microbiol.">
        <title>The Global Catalogue of Microorganisms (GCM) 10K type strain sequencing project: providing services to taxonomists for standard genome sequencing and annotation.</title>
        <authorList>
            <consortium name="The Broad Institute Genomics Platform"/>
            <consortium name="The Broad Institute Genome Sequencing Center for Infectious Disease"/>
            <person name="Wu L."/>
            <person name="Ma J."/>
        </authorList>
    </citation>
    <scope>NUCLEOTIDE SEQUENCE [LARGE SCALE GENOMIC DNA]</scope>
    <source>
        <strain evidence="5 6">JCM 16014</strain>
    </source>
</reference>
<evidence type="ECO:0000259" key="3">
    <source>
        <dbReference type="Pfam" id="PF00534"/>
    </source>
</evidence>
<gene>
    <name evidence="5" type="ORF">GCM10009839_18260</name>
</gene>
<proteinExistence type="predicted"/>
<feature type="domain" description="Glycosyltransferase subfamily 4-like N-terminal" evidence="4">
    <location>
        <begin position="41"/>
        <end position="164"/>
    </location>
</feature>
<organism evidence="5 6">
    <name type="scientific">Catenulispora yoronensis</name>
    <dbReference type="NCBI Taxonomy" id="450799"/>
    <lineage>
        <taxon>Bacteria</taxon>
        <taxon>Bacillati</taxon>
        <taxon>Actinomycetota</taxon>
        <taxon>Actinomycetes</taxon>
        <taxon>Catenulisporales</taxon>
        <taxon>Catenulisporaceae</taxon>
        <taxon>Catenulispora</taxon>
    </lineage>
</organism>
<evidence type="ECO:0000256" key="1">
    <source>
        <dbReference type="ARBA" id="ARBA00022676"/>
    </source>
</evidence>
<evidence type="ECO:0000313" key="5">
    <source>
        <dbReference type="EMBL" id="GAA2021519.1"/>
    </source>
</evidence>
<evidence type="ECO:0000256" key="2">
    <source>
        <dbReference type="ARBA" id="ARBA00022679"/>
    </source>
</evidence>
<sequence>MATFGFLSTYPPTHCGLATFSAALLRHLTEQGSPDRGGVVRVVDRLPAAVHPNVVAHLVNGAPGGPAVAAATLNRFDVAVVQHEYGVYGGPDGAEVLDVLAEVTVPTIVVLHTVLAAPSVLQRQLLERIADAADAVVVMSDTAAFRLREGYLVDSAKVSVIPHGALTAQRLAPPASFDPFAPPDPRPKPPVVLTWGLLGPGKGIESAIEAFAGLDDLNPAPRYLIAGQTHPKVLEREGEAYRELLHRRAEELDVSDHVEFAPEYRNAEALMALVRMADVVLLPYESTEQATSGVLIEAIAARRPIVATRFPHAVELLSDGAGLLVPHGDTAAMTQALRKILTQPAVAAGMKAAAGSLAPALDWTAVAASYRALATSLLEARAGVAA</sequence>
<evidence type="ECO:0000259" key="4">
    <source>
        <dbReference type="Pfam" id="PF13439"/>
    </source>
</evidence>